<name>A0A9P4IAY1_9PEZI</name>
<evidence type="ECO:0000256" key="7">
    <source>
        <dbReference type="ARBA" id="ARBA00023242"/>
    </source>
</evidence>
<evidence type="ECO:0000256" key="6">
    <source>
        <dbReference type="ARBA" id="ARBA00023163"/>
    </source>
</evidence>
<accession>A0A9P4IAY1</accession>
<organism evidence="13 14">
    <name type="scientific">Rhizodiscina lignyota</name>
    <dbReference type="NCBI Taxonomy" id="1504668"/>
    <lineage>
        <taxon>Eukaryota</taxon>
        <taxon>Fungi</taxon>
        <taxon>Dikarya</taxon>
        <taxon>Ascomycota</taxon>
        <taxon>Pezizomycotina</taxon>
        <taxon>Dothideomycetes</taxon>
        <taxon>Pleosporomycetidae</taxon>
        <taxon>Aulographales</taxon>
        <taxon>Rhizodiscinaceae</taxon>
        <taxon>Rhizodiscina</taxon>
    </lineage>
</organism>
<reference evidence="13" key="1">
    <citation type="journal article" date="2020" name="Stud. Mycol.">
        <title>101 Dothideomycetes genomes: a test case for predicting lifestyles and emergence of pathogens.</title>
        <authorList>
            <person name="Haridas S."/>
            <person name="Albert R."/>
            <person name="Binder M."/>
            <person name="Bloem J."/>
            <person name="Labutti K."/>
            <person name="Salamov A."/>
            <person name="Andreopoulos B."/>
            <person name="Baker S."/>
            <person name="Barry K."/>
            <person name="Bills G."/>
            <person name="Bluhm B."/>
            <person name="Cannon C."/>
            <person name="Castanera R."/>
            <person name="Culley D."/>
            <person name="Daum C."/>
            <person name="Ezra D."/>
            <person name="Gonzalez J."/>
            <person name="Henrissat B."/>
            <person name="Kuo A."/>
            <person name="Liang C."/>
            <person name="Lipzen A."/>
            <person name="Lutzoni F."/>
            <person name="Magnuson J."/>
            <person name="Mondo S."/>
            <person name="Nolan M."/>
            <person name="Ohm R."/>
            <person name="Pangilinan J."/>
            <person name="Park H.-J."/>
            <person name="Ramirez L."/>
            <person name="Alfaro M."/>
            <person name="Sun H."/>
            <person name="Tritt A."/>
            <person name="Yoshinaga Y."/>
            <person name="Zwiers L.-H."/>
            <person name="Turgeon B."/>
            <person name="Goodwin S."/>
            <person name="Spatafora J."/>
            <person name="Crous P."/>
            <person name="Grigoriev I."/>
        </authorList>
    </citation>
    <scope>NUCLEOTIDE SEQUENCE</scope>
    <source>
        <strain evidence="13">CBS 133067</strain>
    </source>
</reference>
<dbReference type="GO" id="GO:0005666">
    <property type="term" value="C:RNA polymerase III complex"/>
    <property type="evidence" value="ECO:0007669"/>
    <property type="project" value="UniProtKB-UniRule"/>
</dbReference>
<dbReference type="PANTHER" id="PTHR12949:SF0">
    <property type="entry name" value="DNA-DIRECTED RNA POLYMERASE III SUBUNIT RPC3"/>
    <property type="match status" value="1"/>
</dbReference>
<keyword evidence="14" id="KW-1185">Reference proteome</keyword>
<dbReference type="OrthoDB" id="272392at2759"/>
<evidence type="ECO:0000313" key="14">
    <source>
        <dbReference type="Proteomes" id="UP000799772"/>
    </source>
</evidence>
<comment type="subunit">
    <text evidence="3 9">Component of the RNA polymerase III (Pol III) complex consisting of 17 subunits.</text>
</comment>
<protein>
    <recommendedName>
        <fullName evidence="4 9">DNA-directed RNA polymerase III subunit RPC3</fullName>
        <shortName evidence="9">RNA polymerase III subunit C3</shortName>
    </recommendedName>
</protein>
<evidence type="ECO:0000256" key="8">
    <source>
        <dbReference type="ARBA" id="ARBA00025127"/>
    </source>
</evidence>
<dbReference type="SUPFAM" id="SSF46785">
    <property type="entry name" value="Winged helix' DNA-binding domain"/>
    <property type="match status" value="1"/>
</dbReference>
<evidence type="ECO:0000256" key="9">
    <source>
        <dbReference type="RuleBase" id="RU367076"/>
    </source>
</evidence>
<comment type="function">
    <text evidence="8 9">DNA-dependent RNA polymerase catalyzes the transcription of DNA into RNA using the four ribonucleoside triphosphates as substrates. Specific core component of RNA polymerase III which synthesizes small RNAs, such as 5S rRNA and tRNAs.</text>
</comment>
<dbReference type="InterPro" id="IPR008806">
    <property type="entry name" value="RNA_pol_III_Rpc82_C"/>
</dbReference>
<dbReference type="Gene3D" id="1.10.10.10">
    <property type="entry name" value="Winged helix-like DNA-binding domain superfamily/Winged helix DNA-binding domain"/>
    <property type="match status" value="2"/>
</dbReference>
<dbReference type="InterPro" id="IPR013197">
    <property type="entry name" value="RNA_pol_III_RPC82-rel_HTH"/>
</dbReference>
<dbReference type="PANTHER" id="PTHR12949">
    <property type="entry name" value="RNA POLYMERASE III DNA DIRECTED -RELATED"/>
    <property type="match status" value="1"/>
</dbReference>
<dbReference type="EMBL" id="ML978128">
    <property type="protein sequence ID" value="KAF2097364.1"/>
    <property type="molecule type" value="Genomic_DNA"/>
</dbReference>
<evidence type="ECO:0000256" key="5">
    <source>
        <dbReference type="ARBA" id="ARBA00022478"/>
    </source>
</evidence>
<evidence type="ECO:0000313" key="13">
    <source>
        <dbReference type="EMBL" id="KAF2097364.1"/>
    </source>
</evidence>
<dbReference type="InterPro" id="IPR055207">
    <property type="entry name" value="POLR3C_WHD"/>
</dbReference>
<feature type="domain" description="RNA polymerase III Rpc82 C -terminal" evidence="10">
    <location>
        <begin position="173"/>
        <end position="445"/>
    </location>
</feature>
<evidence type="ECO:0000256" key="3">
    <source>
        <dbReference type="ARBA" id="ARBA00011206"/>
    </source>
</evidence>
<evidence type="ECO:0000259" key="12">
    <source>
        <dbReference type="Pfam" id="PF22536"/>
    </source>
</evidence>
<evidence type="ECO:0000259" key="10">
    <source>
        <dbReference type="Pfam" id="PF05645"/>
    </source>
</evidence>
<dbReference type="AlphaFoldDB" id="A0A9P4IAY1"/>
<evidence type="ECO:0000259" key="11">
    <source>
        <dbReference type="Pfam" id="PF08221"/>
    </source>
</evidence>
<evidence type="ECO:0000256" key="4">
    <source>
        <dbReference type="ARBA" id="ARBA00016689"/>
    </source>
</evidence>
<dbReference type="InterPro" id="IPR036388">
    <property type="entry name" value="WH-like_DNA-bd_sf"/>
</dbReference>
<gene>
    <name evidence="13" type="ORF">NA57DRAFT_57955</name>
</gene>
<evidence type="ECO:0000256" key="2">
    <source>
        <dbReference type="ARBA" id="ARBA00006835"/>
    </source>
</evidence>
<comment type="subcellular location">
    <subcellularLocation>
        <location evidence="1 9">Nucleus</location>
    </subcellularLocation>
</comment>
<comment type="similarity">
    <text evidence="2 9">Belongs to the RNA polymerase beta chain family.</text>
</comment>
<dbReference type="GO" id="GO:0006351">
    <property type="term" value="P:DNA-templated transcription"/>
    <property type="evidence" value="ECO:0007669"/>
    <property type="project" value="InterPro"/>
</dbReference>
<keyword evidence="5 9" id="KW-0240">DNA-directed RNA polymerase</keyword>
<evidence type="ECO:0000256" key="1">
    <source>
        <dbReference type="ARBA" id="ARBA00004123"/>
    </source>
</evidence>
<comment type="caution">
    <text evidence="13">The sequence shown here is derived from an EMBL/GenBank/DDBJ whole genome shotgun (WGS) entry which is preliminary data.</text>
</comment>
<dbReference type="GO" id="GO:0003697">
    <property type="term" value="F:single-stranded DNA binding"/>
    <property type="evidence" value="ECO:0007669"/>
    <property type="project" value="UniProtKB-UniRule"/>
</dbReference>
<dbReference type="Pfam" id="PF05645">
    <property type="entry name" value="RNA_pol_Rpc82"/>
    <property type="match status" value="1"/>
</dbReference>
<dbReference type="Proteomes" id="UP000799772">
    <property type="component" value="Unassembled WGS sequence"/>
</dbReference>
<dbReference type="Pfam" id="PF22536">
    <property type="entry name" value="WHD_POLR3C"/>
    <property type="match status" value="1"/>
</dbReference>
<proteinExistence type="inferred from homology"/>
<feature type="domain" description="RNA polymerase III subunit RPC82-related helix-turn-helix" evidence="11">
    <location>
        <begin position="8"/>
        <end position="64"/>
    </location>
</feature>
<dbReference type="Pfam" id="PF08221">
    <property type="entry name" value="HTH_9"/>
    <property type="match status" value="1"/>
</dbReference>
<dbReference type="InterPro" id="IPR036390">
    <property type="entry name" value="WH_DNA-bd_sf"/>
</dbReference>
<sequence length="618" mass="69243">MSTALSELLQIVVNDLCGQLSSTIFSTLLSYGRTPLGRLAQNCDLAPRLVKSGLSALIQQSLAFHYTDPKDDITYYEADWKSAYAVLRSAKALKLIEQRFGIKARGLVTTIHNLGHAPVKELAEAVGKKQVALATSGGARTNGDVLDNGEIGNDGNNDKSDATIKSIQEFHATLYELNRAGYLVTISAYNFQPPADFDVEAELTIAAKPGSSLKGKQAKALFAHDLASLKRKRRDGEDDSSVVTVTSSKKVRTNGDLTNGVNGDHHVSGEPEIYHRLDDTTTVRLSHEKTNVALRSHHLVHLAARHLGETTSKVYDALLQVLEQKIRRCYDELGELDEDDTSYEGEAVASSEDVLDLLPPKMDLSPGISKTARQPNGVDGDGDITMEITQIQDLSQPSSDPKVRLIQVERHLRLLLADPREFVFWAGTGGGGQWMVDFPKLSKYLLQQEIEDQIITRLGSQHVRIVRILNEHGRLDEKLLSHYAMIKVKDLRPLLQELHKLGFVETQEVPKDNSRQPNRSLFLWAYEKDHVKEHLLNFTYKCMSRILQRLKAEKDQNKWLIEKASRTDVVGNEDRFLTPSERQMLKAWRAKEAKFLAQMERQDDIVAVLRDFLPDTTP</sequence>
<keyword evidence="6 9" id="KW-0804">Transcription</keyword>
<dbReference type="InterPro" id="IPR039748">
    <property type="entry name" value="RPC3"/>
</dbReference>
<feature type="domain" description="DNA-directed RNA polymerase III subunit RPC3 winged-helix" evidence="12">
    <location>
        <begin position="451"/>
        <end position="525"/>
    </location>
</feature>
<keyword evidence="7 9" id="KW-0539">Nucleus</keyword>